<feature type="transmembrane region" description="Helical" evidence="6">
    <location>
        <begin position="134"/>
        <end position="154"/>
    </location>
</feature>
<accession>A0A2K9NBE9</accession>
<dbReference type="Proteomes" id="UP000234752">
    <property type="component" value="Chromosome eg_1"/>
</dbReference>
<dbReference type="GO" id="GO:0005886">
    <property type="term" value="C:plasma membrane"/>
    <property type="evidence" value="ECO:0007669"/>
    <property type="project" value="UniProtKB-SubCell"/>
</dbReference>
<feature type="transmembrane region" description="Helical" evidence="6">
    <location>
        <begin position="337"/>
        <end position="355"/>
    </location>
</feature>
<dbReference type="PANTHER" id="PTHR43124">
    <property type="entry name" value="PURINE EFFLUX PUMP PBUE"/>
    <property type="match status" value="1"/>
</dbReference>
<comment type="subcellular location">
    <subcellularLocation>
        <location evidence="1">Cell membrane</location>
        <topology evidence="1">Multi-pass membrane protein</topology>
    </subcellularLocation>
</comment>
<reference evidence="8 9" key="1">
    <citation type="submission" date="2017-12" db="EMBL/GenBank/DDBJ databases">
        <title>Genomes of bacteria within cyanobacterial aggregates.</title>
        <authorList>
            <person name="Cai H."/>
        </authorList>
    </citation>
    <scope>NUCLEOTIDE SEQUENCE [LARGE SCALE GENOMIC DNA]</scope>
    <source>
        <strain evidence="8 9">TH16</strain>
    </source>
</reference>
<evidence type="ECO:0000256" key="4">
    <source>
        <dbReference type="ARBA" id="ARBA00022989"/>
    </source>
</evidence>
<dbReference type="PANTHER" id="PTHR43124:SF3">
    <property type="entry name" value="CHLORAMPHENICOL EFFLUX PUMP RV0191"/>
    <property type="match status" value="1"/>
</dbReference>
<feature type="transmembrane region" description="Helical" evidence="6">
    <location>
        <begin position="69"/>
        <end position="87"/>
    </location>
</feature>
<evidence type="ECO:0000259" key="7">
    <source>
        <dbReference type="PROSITE" id="PS50850"/>
    </source>
</evidence>
<organism evidence="8 9">
    <name type="scientific">Niveispirillum cyanobacteriorum</name>
    <dbReference type="NCBI Taxonomy" id="1612173"/>
    <lineage>
        <taxon>Bacteria</taxon>
        <taxon>Pseudomonadati</taxon>
        <taxon>Pseudomonadota</taxon>
        <taxon>Alphaproteobacteria</taxon>
        <taxon>Rhodospirillales</taxon>
        <taxon>Azospirillaceae</taxon>
        <taxon>Niveispirillum</taxon>
    </lineage>
</organism>
<gene>
    <name evidence="8" type="ORF">C0V82_09655</name>
</gene>
<dbReference type="Gene3D" id="1.20.1250.20">
    <property type="entry name" value="MFS general substrate transporter like domains"/>
    <property type="match status" value="1"/>
</dbReference>
<dbReference type="GO" id="GO:0022857">
    <property type="term" value="F:transmembrane transporter activity"/>
    <property type="evidence" value="ECO:0007669"/>
    <property type="project" value="InterPro"/>
</dbReference>
<dbReference type="Pfam" id="PF07690">
    <property type="entry name" value="MFS_1"/>
    <property type="match status" value="1"/>
</dbReference>
<dbReference type="InterPro" id="IPR011701">
    <property type="entry name" value="MFS"/>
</dbReference>
<dbReference type="EMBL" id="CP025611">
    <property type="protein sequence ID" value="AUN30473.1"/>
    <property type="molecule type" value="Genomic_DNA"/>
</dbReference>
<keyword evidence="2" id="KW-1003">Cell membrane</keyword>
<feature type="transmembrane region" description="Helical" evidence="6">
    <location>
        <begin position="274"/>
        <end position="298"/>
    </location>
</feature>
<proteinExistence type="predicted"/>
<dbReference type="CDD" id="cd17324">
    <property type="entry name" value="MFS_NepI_like"/>
    <property type="match status" value="1"/>
</dbReference>
<name>A0A2K9NBE9_9PROT</name>
<evidence type="ECO:0000256" key="1">
    <source>
        <dbReference type="ARBA" id="ARBA00004651"/>
    </source>
</evidence>
<feature type="transmembrane region" description="Helical" evidence="6">
    <location>
        <begin position="107"/>
        <end position="127"/>
    </location>
</feature>
<sequence length="478" mass="50228">MGGPLLWTLLRAGLVARDAAGGKFTGSGIFGGHCSIDGQPAWHYQGPTICNLPMVEPPLSSLPVQERRIAWLMTAVQFVSVLSFMVVMPLGPDYAMDLGIDTARVGWVLAAYTISSSIIGLLAAMVLDRFDRRPALGICMVGLVLCNVAAALSVDLWSLLAARGLAGLFGGPAGALSVAIVADNVPAERRGKAMGMVMGSLSLSAVLGIPAALELSHLFGWRVPFLVVAGLGLVIVLIALRLLGPQRMHMTTPSAPLREAPAHLLRVARGTLPALAFALSFIAIVPSFMLITNMAVFVQFNLGFPREQLGLLYMIGGVLSFFGMRVTGVLVDRYGSAPVTTGTALGLATLIWLLYYDWYWAALPVVALVPGFMVFNSARMVAQSAAVSKVPAPADRAGFMALTQSVTQVAGGLAALAGSAMLTTGAKGELLHIENVALVSLVITLLAPPLIWALERRLPRNADVSHRVKAMVKGSSGG</sequence>
<feature type="transmembrane region" description="Helical" evidence="6">
    <location>
        <begin position="160"/>
        <end position="181"/>
    </location>
</feature>
<keyword evidence="9" id="KW-1185">Reference proteome</keyword>
<feature type="transmembrane region" description="Helical" evidence="6">
    <location>
        <begin position="219"/>
        <end position="240"/>
    </location>
</feature>
<evidence type="ECO:0000256" key="3">
    <source>
        <dbReference type="ARBA" id="ARBA00022692"/>
    </source>
</evidence>
<evidence type="ECO:0000256" key="2">
    <source>
        <dbReference type="ARBA" id="ARBA00022475"/>
    </source>
</evidence>
<evidence type="ECO:0000256" key="6">
    <source>
        <dbReference type="SAM" id="Phobius"/>
    </source>
</evidence>
<dbReference type="PROSITE" id="PS50850">
    <property type="entry name" value="MFS"/>
    <property type="match status" value="1"/>
</dbReference>
<evidence type="ECO:0000256" key="5">
    <source>
        <dbReference type="ARBA" id="ARBA00023136"/>
    </source>
</evidence>
<feature type="transmembrane region" description="Helical" evidence="6">
    <location>
        <begin position="435"/>
        <end position="454"/>
    </location>
</feature>
<dbReference type="InterPro" id="IPR020846">
    <property type="entry name" value="MFS_dom"/>
</dbReference>
<dbReference type="SUPFAM" id="SSF103473">
    <property type="entry name" value="MFS general substrate transporter"/>
    <property type="match status" value="1"/>
</dbReference>
<evidence type="ECO:0000313" key="8">
    <source>
        <dbReference type="EMBL" id="AUN30473.1"/>
    </source>
</evidence>
<dbReference type="InterPro" id="IPR036259">
    <property type="entry name" value="MFS_trans_sf"/>
</dbReference>
<protein>
    <submittedName>
        <fullName evidence="8">MFS transporter</fullName>
    </submittedName>
</protein>
<feature type="transmembrane region" description="Helical" evidence="6">
    <location>
        <begin position="193"/>
        <end position="213"/>
    </location>
</feature>
<evidence type="ECO:0000313" key="9">
    <source>
        <dbReference type="Proteomes" id="UP000234752"/>
    </source>
</evidence>
<feature type="transmembrane region" description="Helical" evidence="6">
    <location>
        <begin position="310"/>
        <end position="330"/>
    </location>
</feature>
<keyword evidence="4 6" id="KW-1133">Transmembrane helix</keyword>
<keyword evidence="3 6" id="KW-0812">Transmembrane</keyword>
<feature type="domain" description="Major facilitator superfamily (MFS) profile" evidence="7">
    <location>
        <begin position="69"/>
        <end position="452"/>
    </location>
</feature>
<dbReference type="InterPro" id="IPR050189">
    <property type="entry name" value="MFS_Efflux_Transporters"/>
</dbReference>
<feature type="transmembrane region" description="Helical" evidence="6">
    <location>
        <begin position="361"/>
        <end position="378"/>
    </location>
</feature>
<feature type="transmembrane region" description="Helical" evidence="6">
    <location>
        <begin position="399"/>
        <end position="423"/>
    </location>
</feature>
<dbReference type="KEGG" id="ncb:C0V82_09655"/>
<keyword evidence="5 6" id="KW-0472">Membrane</keyword>
<dbReference type="AlphaFoldDB" id="A0A2K9NBE9"/>